<dbReference type="RefSeq" id="WP_210052161.1">
    <property type="nucleotide sequence ID" value="NZ_BAAAMH010000026.1"/>
</dbReference>
<dbReference type="Proteomes" id="UP000758168">
    <property type="component" value="Unassembled WGS sequence"/>
</dbReference>
<protein>
    <submittedName>
        <fullName evidence="4">EAL domain-containing protein (Putative c-di-GMP-specific phosphodiesterase class I)</fullName>
    </submittedName>
</protein>
<feature type="compositionally biased region" description="Basic and acidic residues" evidence="1">
    <location>
        <begin position="1"/>
        <end position="21"/>
    </location>
</feature>
<keyword evidence="5" id="KW-1185">Reference proteome</keyword>
<organism evidence="4 5">
    <name type="scientific">Microlunatus capsulatus</name>
    <dbReference type="NCBI Taxonomy" id="99117"/>
    <lineage>
        <taxon>Bacteria</taxon>
        <taxon>Bacillati</taxon>
        <taxon>Actinomycetota</taxon>
        <taxon>Actinomycetes</taxon>
        <taxon>Propionibacteriales</taxon>
        <taxon>Propionibacteriaceae</taxon>
        <taxon>Microlunatus</taxon>
    </lineage>
</organism>
<dbReference type="Gene3D" id="3.20.20.450">
    <property type="entry name" value="EAL domain"/>
    <property type="match status" value="1"/>
</dbReference>
<name>A0ABS4Z2S7_9ACTN</name>
<sequence>MLDDHAAVSPDEDLRPERATAPEEPVPDDVLERLFRHGRLQVTQTPLVEIGSGRPLAVRLVAHGPADDDAAAPARLRSLVAASDQAAFLDEATRARALAEARLAPLLPDAPLVLDAHLASFSQLSPNADPTLVVLVVDSGDAVERPAEMLRLVSAARAQGWEIGLRDVGSSAASLAAVAVVEPALVVLSRRVLDEPTSQLSVETIQATTAFSHSSGAVVAAEDVSDAASEAAAVAAGATLACGPRYHGRTRRSPLRPAEEVLRLFTPPLPVPHHSPYELAARRHTPRRATKPVLVALSHRLEAIAGPAGRSSLILAAFQTAEQFTPDTRERYRDLATRSTLVMAAAHDLHATDTPGVSVTALDASDPLVHEWNVLVLAPTMSVMLAATDLRAPVRRQRDREFDYILTYDRDLVAHAARSMLSRLTHRADPPAG</sequence>
<feature type="region of interest" description="Disordered" evidence="1">
    <location>
        <begin position="1"/>
        <end position="25"/>
    </location>
</feature>
<dbReference type="InterPro" id="IPR035919">
    <property type="entry name" value="EAL_sf"/>
</dbReference>
<gene>
    <name evidence="4" type="ORF">JOF54_000196</name>
</gene>
<dbReference type="InterPro" id="IPR019278">
    <property type="entry name" value="DICT_dom"/>
</dbReference>
<dbReference type="Pfam" id="PF00563">
    <property type="entry name" value="EAL"/>
    <property type="match status" value="1"/>
</dbReference>
<dbReference type="InterPro" id="IPR001633">
    <property type="entry name" value="EAL_dom"/>
</dbReference>
<evidence type="ECO:0000313" key="4">
    <source>
        <dbReference type="EMBL" id="MBP2415274.1"/>
    </source>
</evidence>
<dbReference type="EMBL" id="JAGIOB010000001">
    <property type="protein sequence ID" value="MBP2415274.1"/>
    <property type="molecule type" value="Genomic_DNA"/>
</dbReference>
<evidence type="ECO:0000313" key="5">
    <source>
        <dbReference type="Proteomes" id="UP000758168"/>
    </source>
</evidence>
<feature type="domain" description="DICT" evidence="3">
    <location>
        <begin position="283"/>
        <end position="388"/>
    </location>
</feature>
<accession>A0ABS4Z2S7</accession>
<proteinExistence type="predicted"/>
<feature type="domain" description="EAL" evidence="2">
    <location>
        <begin position="31"/>
        <end position="243"/>
    </location>
</feature>
<evidence type="ECO:0000259" key="3">
    <source>
        <dbReference type="Pfam" id="PF10069"/>
    </source>
</evidence>
<reference evidence="4 5" key="1">
    <citation type="submission" date="2021-03" db="EMBL/GenBank/DDBJ databases">
        <title>Sequencing the genomes of 1000 actinobacteria strains.</title>
        <authorList>
            <person name="Klenk H.-P."/>
        </authorList>
    </citation>
    <scope>NUCLEOTIDE SEQUENCE [LARGE SCALE GENOMIC DNA]</scope>
    <source>
        <strain evidence="4 5">DSM 12936</strain>
    </source>
</reference>
<dbReference type="Pfam" id="PF10069">
    <property type="entry name" value="DICT"/>
    <property type="match status" value="1"/>
</dbReference>
<dbReference type="SUPFAM" id="SSF141868">
    <property type="entry name" value="EAL domain-like"/>
    <property type="match status" value="1"/>
</dbReference>
<evidence type="ECO:0000259" key="2">
    <source>
        <dbReference type="Pfam" id="PF00563"/>
    </source>
</evidence>
<comment type="caution">
    <text evidence="4">The sequence shown here is derived from an EMBL/GenBank/DDBJ whole genome shotgun (WGS) entry which is preliminary data.</text>
</comment>
<evidence type="ECO:0000256" key="1">
    <source>
        <dbReference type="SAM" id="MobiDB-lite"/>
    </source>
</evidence>